<feature type="transmembrane region" description="Helical" evidence="6">
    <location>
        <begin position="12"/>
        <end position="35"/>
    </location>
</feature>
<dbReference type="GO" id="GO:0015627">
    <property type="term" value="C:type II protein secretion system complex"/>
    <property type="evidence" value="ECO:0007669"/>
    <property type="project" value="InterPro"/>
</dbReference>
<dbReference type="STRING" id="1917485.BOO69_00240"/>
<evidence type="ECO:0000256" key="5">
    <source>
        <dbReference type="ARBA" id="ARBA00023136"/>
    </source>
</evidence>
<reference evidence="7 8" key="1">
    <citation type="submission" date="2016-11" db="EMBL/GenBank/DDBJ databases">
        <title>Complete genome sequence of Sulfitobacter sp. AM1-D1, a toxic bacteria associated with marine dinoflagellate Alexandrium minutum in East China Sea.</title>
        <authorList>
            <person name="Yang Q."/>
            <person name="Zhang X."/>
            <person name="Tian X."/>
        </authorList>
    </citation>
    <scope>NUCLEOTIDE SEQUENCE [LARGE SCALE GENOMIC DNA]</scope>
    <source>
        <strain evidence="7 8">AM1-D1</strain>
    </source>
</reference>
<dbReference type="Proteomes" id="UP000181897">
    <property type="component" value="Chromosome"/>
</dbReference>
<evidence type="ECO:0000256" key="6">
    <source>
        <dbReference type="SAM" id="Phobius"/>
    </source>
</evidence>
<evidence type="ECO:0000256" key="3">
    <source>
        <dbReference type="ARBA" id="ARBA00022692"/>
    </source>
</evidence>
<dbReference type="GO" id="GO:0015628">
    <property type="term" value="P:protein secretion by the type II secretion system"/>
    <property type="evidence" value="ECO:0007669"/>
    <property type="project" value="InterPro"/>
</dbReference>
<keyword evidence="4 6" id="KW-1133">Transmembrane helix</keyword>
<dbReference type="NCBIfam" id="TIGR02532">
    <property type="entry name" value="IV_pilin_GFxxxE"/>
    <property type="match status" value="1"/>
</dbReference>
<dbReference type="RefSeq" id="WP_071969232.1">
    <property type="nucleotide sequence ID" value="NZ_CP018076.1"/>
</dbReference>
<comment type="subcellular location">
    <subcellularLocation>
        <location evidence="1">Membrane</location>
        <topology evidence="1">Single-pass membrane protein</topology>
    </subcellularLocation>
</comment>
<keyword evidence="2" id="KW-0488">Methylation</keyword>
<dbReference type="GO" id="GO:0016020">
    <property type="term" value="C:membrane"/>
    <property type="evidence" value="ECO:0007669"/>
    <property type="project" value="UniProtKB-SubCell"/>
</dbReference>
<dbReference type="EMBL" id="CP018076">
    <property type="protein sequence ID" value="APE42011.1"/>
    <property type="molecule type" value="Genomic_DNA"/>
</dbReference>
<dbReference type="AlphaFoldDB" id="A0A1J0WCH2"/>
<accession>A0A1J0WCH2</accession>
<dbReference type="KEGG" id="suam:BOO69_00240"/>
<organism evidence="7 8">
    <name type="scientific">Sulfitobacter alexandrii</name>
    <dbReference type="NCBI Taxonomy" id="1917485"/>
    <lineage>
        <taxon>Bacteria</taxon>
        <taxon>Pseudomonadati</taxon>
        <taxon>Pseudomonadota</taxon>
        <taxon>Alphaproteobacteria</taxon>
        <taxon>Rhodobacterales</taxon>
        <taxon>Roseobacteraceae</taxon>
        <taxon>Sulfitobacter</taxon>
    </lineage>
</organism>
<proteinExistence type="predicted"/>
<protein>
    <submittedName>
        <fullName evidence="7">Type II secretion system protein GspH</fullName>
    </submittedName>
</protein>
<evidence type="ECO:0000256" key="1">
    <source>
        <dbReference type="ARBA" id="ARBA00004167"/>
    </source>
</evidence>
<dbReference type="PRINTS" id="PR00885">
    <property type="entry name" value="BCTERIALGSPH"/>
</dbReference>
<dbReference type="Pfam" id="PF07963">
    <property type="entry name" value="N_methyl"/>
    <property type="match status" value="1"/>
</dbReference>
<evidence type="ECO:0000256" key="2">
    <source>
        <dbReference type="ARBA" id="ARBA00022481"/>
    </source>
</evidence>
<dbReference type="InterPro" id="IPR012902">
    <property type="entry name" value="N_methyl_site"/>
</dbReference>
<evidence type="ECO:0000313" key="8">
    <source>
        <dbReference type="Proteomes" id="UP000181897"/>
    </source>
</evidence>
<dbReference type="SUPFAM" id="SSF54523">
    <property type="entry name" value="Pili subunits"/>
    <property type="match status" value="1"/>
</dbReference>
<keyword evidence="8" id="KW-1185">Reference proteome</keyword>
<dbReference type="InterPro" id="IPR002416">
    <property type="entry name" value="T2SS_protein-GspH"/>
</dbReference>
<evidence type="ECO:0000256" key="4">
    <source>
        <dbReference type="ARBA" id="ARBA00022989"/>
    </source>
</evidence>
<name>A0A1J0WCH2_9RHOB</name>
<dbReference type="PROSITE" id="PS00409">
    <property type="entry name" value="PROKAR_NTER_METHYL"/>
    <property type="match status" value="1"/>
</dbReference>
<gene>
    <name evidence="7" type="ORF">BOO69_00240</name>
</gene>
<evidence type="ECO:0000313" key="7">
    <source>
        <dbReference type="EMBL" id="APE42011.1"/>
    </source>
</evidence>
<dbReference type="OrthoDB" id="7727770at2"/>
<dbReference type="Gene3D" id="3.55.40.10">
    <property type="entry name" value="minor pseudopilin epsh domain"/>
    <property type="match status" value="1"/>
</dbReference>
<keyword evidence="5 6" id="KW-0472">Membrane</keyword>
<dbReference type="InterPro" id="IPR045584">
    <property type="entry name" value="Pilin-like"/>
</dbReference>
<keyword evidence="3 6" id="KW-0812">Transmembrane</keyword>
<sequence length="159" mass="16760">MTRSRTSDAGVTLVEVLVVLVLVGVLTSAVALGVGSGGRGTGLEREGDLLISRLNRMADEVALRGTSAALVWGEDSYAFRVREGDDWVPHPVPALARTHRLPARTEIRVGDAARGSLVVTQDLLLSSGERARLVLGSGGAARQMILFDGITARRSDDAS</sequence>